<feature type="region of interest" description="Disordered" evidence="1">
    <location>
        <begin position="201"/>
        <end position="237"/>
    </location>
</feature>
<dbReference type="EMBL" id="CP114202">
    <property type="protein sequence ID" value="WAT94405.1"/>
    <property type="molecule type" value="Genomic_DNA"/>
</dbReference>
<name>A0A640U028_STRNI</name>
<evidence type="ECO:0000313" key="6">
    <source>
        <dbReference type="Proteomes" id="UP001210609"/>
    </source>
</evidence>
<accession>A0A640U028</accession>
<evidence type="ECO:0000313" key="3">
    <source>
        <dbReference type="EMBL" id="WAT94405.1"/>
    </source>
</evidence>
<dbReference type="RefSeq" id="WP_159492235.1">
    <property type="nucleotide sequence ID" value="NZ_BLIP01000003.1"/>
</dbReference>
<dbReference type="EMBL" id="BLIP01000003">
    <property type="protein sequence ID" value="GFE27536.1"/>
    <property type="molecule type" value="Genomic_DNA"/>
</dbReference>
<organism evidence="2 5">
    <name type="scientific">Streptomyces nigrescens</name>
    <dbReference type="NCBI Taxonomy" id="1920"/>
    <lineage>
        <taxon>Bacteria</taxon>
        <taxon>Bacillati</taxon>
        <taxon>Actinomycetota</taxon>
        <taxon>Actinomycetes</taxon>
        <taxon>Kitasatosporales</taxon>
        <taxon>Streptomycetaceae</taxon>
        <taxon>Streptomyces</taxon>
    </lineage>
</organism>
<evidence type="ECO:0000313" key="4">
    <source>
        <dbReference type="EMBL" id="WAU01566.1"/>
    </source>
</evidence>
<feature type="region of interest" description="Disordered" evidence="1">
    <location>
        <begin position="362"/>
        <end position="383"/>
    </location>
</feature>
<evidence type="ECO:0000313" key="5">
    <source>
        <dbReference type="Proteomes" id="UP000429552"/>
    </source>
</evidence>
<feature type="compositionally biased region" description="Basic and acidic residues" evidence="1">
    <location>
        <begin position="368"/>
        <end position="377"/>
    </location>
</feature>
<dbReference type="Proteomes" id="UP000429552">
    <property type="component" value="Unassembled WGS sequence"/>
</dbReference>
<evidence type="ECO:0000256" key="1">
    <source>
        <dbReference type="SAM" id="MobiDB-lite"/>
    </source>
</evidence>
<dbReference type="Proteomes" id="UP001210609">
    <property type="component" value="Chromosome"/>
</dbReference>
<dbReference type="AlphaFoldDB" id="A0A640U028"/>
<reference evidence="3 6" key="2">
    <citation type="submission" date="2022-12" db="EMBL/GenBank/DDBJ databases">
        <authorList>
            <person name="Ruckert C."/>
            <person name="Busche T."/>
            <person name="Kalinowski J."/>
            <person name="Wittmann C."/>
        </authorList>
    </citation>
    <scope>NUCLEOTIDE SEQUENCE [LARGE SCALE GENOMIC DNA]</scope>
    <source>
        <strain evidence="3 6">DSM 40555</strain>
    </source>
</reference>
<proteinExistence type="predicted"/>
<gene>
    <name evidence="2" type="ORF">Sliba_79890</name>
    <name evidence="3" type="ORF">STRLI_000002</name>
    <name evidence="4" type="ORF">STRLI_007942</name>
</gene>
<keyword evidence="6" id="KW-1185">Reference proteome</keyword>
<dbReference type="EMBL" id="CP114202">
    <property type="protein sequence ID" value="WAU01566.1"/>
    <property type="molecule type" value="Genomic_DNA"/>
</dbReference>
<sequence length="383" mass="42451">MKPGVAVQPDRITGMTGFDTVELDIIPSGAEPCRAPSHSFWIRDRTLSIVETIKTERGSTTRTWLAPSTGLRMSAQNLIGWEPILSPAHLNHAERPPPRREDTEALATEHRTTALSGRRVSVADARMVPPPQDGDQGRTRTVRRGGALMDQQTELCRYCGEPIAMINDRWAHGRHGFGGWGSVGCSAYSFTLRGEWDSRLTKAEKASPRTRGQRAGREEFPSWPALQQQRREAERKEKAAAALAATRYSPQLAKAVQAAEAVVADPGSHTFRTLERRRQAVILGMEQQARRAAAKQGHNELTSATVDDELNRLMQLTRELLRSLRAAEDLLPPQEAFKAAASRYSARIDQIANDRYASLPSYGGGAFTERRSLEAARQRAGRR</sequence>
<protein>
    <submittedName>
        <fullName evidence="2">Uncharacterized protein</fullName>
    </submittedName>
</protein>
<reference evidence="2 5" key="1">
    <citation type="submission" date="2019-12" db="EMBL/GenBank/DDBJ databases">
        <title>Whole genome shotgun sequence of Streptomyces libani subsp. libani NBRC 13452.</title>
        <authorList>
            <person name="Ichikawa N."/>
            <person name="Kimura A."/>
            <person name="Kitahashi Y."/>
            <person name="Komaki H."/>
            <person name="Tamura T."/>
        </authorList>
    </citation>
    <scope>NUCLEOTIDE SEQUENCE [LARGE SCALE GENOMIC DNA]</scope>
    <source>
        <strain evidence="2 5">NBRC 13452</strain>
    </source>
</reference>
<evidence type="ECO:0000313" key="2">
    <source>
        <dbReference type="EMBL" id="GFE27536.1"/>
    </source>
</evidence>